<comment type="caution">
    <text evidence="2">The sequence shown here is derived from an EMBL/GenBank/DDBJ whole genome shotgun (WGS) entry which is preliminary data.</text>
</comment>
<keyword evidence="1" id="KW-1133">Transmembrane helix</keyword>
<name>A0A8H4LLC7_9HYPO</name>
<dbReference type="Proteomes" id="UP000554235">
    <property type="component" value="Unassembled WGS sequence"/>
</dbReference>
<feature type="transmembrane region" description="Helical" evidence="1">
    <location>
        <begin position="331"/>
        <end position="352"/>
    </location>
</feature>
<dbReference type="AlphaFoldDB" id="A0A8H4LLC7"/>
<evidence type="ECO:0000313" key="2">
    <source>
        <dbReference type="EMBL" id="KAF4470856.1"/>
    </source>
</evidence>
<sequence length="354" mass="41717">MWPFNLETPDTPASSIAWESLVRRSLEAWHHPDQDLLIMAKKALQRSASLDDFLAGGSKPAIFWFFQRREAFLSQARMRKWSRHRLDDYVLLPATDGFVKRTQCFFVSHFWQTREHPDPKGEYLRLHQRELGIQDWSYIWTDWTCMPQEPRLNMEEVYFRETLQTMSGIIRNSGFAWFYPPFEARLWILYEVAEYVLSCTEGLLWTPDNENFIRHVNEMFQVGVRSTLDRHGYRCTYERDREFLTSWLEVLVLLRSLKVDIDDVRMLLDNLTWQPMAKNIIRFTANGECVQLLRFEGKLILDGEHHEFTPFPQWADGKYSTNHAPKPTARLNITLGIGALVVVALSIILYIFSG</sequence>
<dbReference type="OrthoDB" id="2345911at2759"/>
<evidence type="ECO:0000313" key="3">
    <source>
        <dbReference type="Proteomes" id="UP000554235"/>
    </source>
</evidence>
<proteinExistence type="predicted"/>
<gene>
    <name evidence="2" type="ORF">FALBO_2228</name>
</gene>
<keyword evidence="1" id="KW-0472">Membrane</keyword>
<evidence type="ECO:0000256" key="1">
    <source>
        <dbReference type="SAM" id="Phobius"/>
    </source>
</evidence>
<dbReference type="EMBL" id="JAADYS010000284">
    <property type="protein sequence ID" value="KAF4470856.1"/>
    <property type="molecule type" value="Genomic_DNA"/>
</dbReference>
<reference evidence="2 3" key="1">
    <citation type="submission" date="2020-01" db="EMBL/GenBank/DDBJ databases">
        <title>Identification and distribution of gene clusters putatively required for synthesis of sphingolipid metabolism inhibitors in phylogenetically diverse species of the filamentous fungus Fusarium.</title>
        <authorList>
            <person name="Kim H.-S."/>
            <person name="Busman M."/>
            <person name="Brown D.W."/>
            <person name="Divon H."/>
            <person name="Uhlig S."/>
            <person name="Proctor R.H."/>
        </authorList>
    </citation>
    <scope>NUCLEOTIDE SEQUENCE [LARGE SCALE GENOMIC DNA]</scope>
    <source>
        <strain evidence="2 3">NRRL 20459</strain>
    </source>
</reference>
<keyword evidence="1" id="KW-0812">Transmembrane</keyword>
<organism evidence="2 3">
    <name type="scientific">Fusarium albosuccineum</name>
    <dbReference type="NCBI Taxonomy" id="1237068"/>
    <lineage>
        <taxon>Eukaryota</taxon>
        <taxon>Fungi</taxon>
        <taxon>Dikarya</taxon>
        <taxon>Ascomycota</taxon>
        <taxon>Pezizomycotina</taxon>
        <taxon>Sordariomycetes</taxon>
        <taxon>Hypocreomycetidae</taxon>
        <taxon>Hypocreales</taxon>
        <taxon>Nectriaceae</taxon>
        <taxon>Fusarium</taxon>
        <taxon>Fusarium decemcellulare species complex</taxon>
    </lineage>
</organism>
<protein>
    <submittedName>
        <fullName evidence="2">Uncharacterized protein</fullName>
    </submittedName>
</protein>
<accession>A0A8H4LLC7</accession>
<keyword evidence="3" id="KW-1185">Reference proteome</keyword>